<dbReference type="Proteomes" id="UP001649230">
    <property type="component" value="Chromosome"/>
</dbReference>
<evidence type="ECO:0000256" key="2">
    <source>
        <dbReference type="ARBA" id="ARBA00023287"/>
    </source>
</evidence>
<comment type="subcellular location">
    <subcellularLocation>
        <location evidence="1">Cell surface</location>
    </subcellularLocation>
</comment>
<evidence type="ECO:0000256" key="1">
    <source>
        <dbReference type="ARBA" id="ARBA00004241"/>
    </source>
</evidence>
<evidence type="ECO:0000256" key="3">
    <source>
        <dbReference type="SAM" id="Phobius"/>
    </source>
</evidence>
<evidence type="ECO:0000313" key="5">
    <source>
        <dbReference type="Proteomes" id="UP001649230"/>
    </source>
</evidence>
<dbReference type="EMBL" id="CP090978">
    <property type="protein sequence ID" value="UJF35975.1"/>
    <property type="molecule type" value="Genomic_DNA"/>
</dbReference>
<sequence>MKQILKKINKDEKGFTLIELLAVIVILAIIAAIAVPLINGIIQRSRNNADIATARQISEAARLFLTSENHADFVFETVPIHGTAGVAYAPGTNTAALSADDAEDGLGLMTGGYLQNNITMPSVNNVITGGQVNFDANGTLTSVVIQTGTGGAGSGQTWTFSADVISAGTGAVTPVNR</sequence>
<dbReference type="Pfam" id="PF07963">
    <property type="entry name" value="N_methyl"/>
    <property type="match status" value="1"/>
</dbReference>
<dbReference type="InterPro" id="IPR012902">
    <property type="entry name" value="N_methyl_site"/>
</dbReference>
<reference evidence="4 5" key="1">
    <citation type="journal article" date="2024" name="Int. J. Syst. Evol. Microbiol.">
        <title>Paenibacillus hexagrammi sp. nov., a novel bacterium isolated from the gut content of Hexagrammos agrammus.</title>
        <authorList>
            <person name="Jung H.K."/>
            <person name="Kim D.G."/>
            <person name="Zin H."/>
            <person name="Park J."/>
            <person name="Jung H."/>
            <person name="Kim Y.O."/>
            <person name="Kong H.J."/>
            <person name="Kim J.W."/>
            <person name="Kim Y.S."/>
        </authorList>
    </citation>
    <scope>NUCLEOTIDE SEQUENCE [LARGE SCALE GENOMIC DNA]</scope>
    <source>
        <strain evidence="4 5">YPD9-1</strain>
    </source>
</reference>
<dbReference type="Gene3D" id="3.30.700.10">
    <property type="entry name" value="Glycoprotein, Type 4 Pilin"/>
    <property type="match status" value="1"/>
</dbReference>
<keyword evidence="3" id="KW-0472">Membrane</keyword>
<evidence type="ECO:0000313" key="4">
    <source>
        <dbReference type="EMBL" id="UJF35975.1"/>
    </source>
</evidence>
<organism evidence="4 5">
    <name type="scientific">Paenibacillus hexagrammi</name>
    <dbReference type="NCBI Taxonomy" id="2908839"/>
    <lineage>
        <taxon>Bacteria</taxon>
        <taxon>Bacillati</taxon>
        <taxon>Bacillota</taxon>
        <taxon>Bacilli</taxon>
        <taxon>Bacillales</taxon>
        <taxon>Paenibacillaceae</taxon>
        <taxon>Paenibacillus</taxon>
    </lineage>
</organism>
<proteinExistence type="predicted"/>
<dbReference type="NCBIfam" id="TIGR02532">
    <property type="entry name" value="IV_pilin_GFxxxE"/>
    <property type="match status" value="1"/>
</dbReference>
<protein>
    <submittedName>
        <fullName evidence="4">Prepilin-type N-terminal cleavage/methylation domain-containing protein</fullName>
    </submittedName>
</protein>
<accession>A0ABY3SQY6</accession>
<name>A0ABY3SQY6_9BACL</name>
<dbReference type="PROSITE" id="PS00409">
    <property type="entry name" value="PROKAR_NTER_METHYL"/>
    <property type="match status" value="1"/>
</dbReference>
<keyword evidence="3" id="KW-1133">Transmembrane helix</keyword>
<dbReference type="RefSeq" id="WP_235122531.1">
    <property type="nucleotide sequence ID" value="NZ_CP090978.1"/>
</dbReference>
<dbReference type="InterPro" id="IPR045584">
    <property type="entry name" value="Pilin-like"/>
</dbReference>
<dbReference type="SUPFAM" id="SSF54523">
    <property type="entry name" value="Pili subunits"/>
    <property type="match status" value="1"/>
</dbReference>
<keyword evidence="3" id="KW-0812">Transmembrane</keyword>
<keyword evidence="2" id="KW-0178">Competence</keyword>
<keyword evidence="5" id="KW-1185">Reference proteome</keyword>
<feature type="transmembrane region" description="Helical" evidence="3">
    <location>
        <begin position="20"/>
        <end position="42"/>
    </location>
</feature>
<gene>
    <name evidence="4" type="ORF">L0M14_13345</name>
</gene>